<keyword evidence="2" id="KW-1185">Reference proteome</keyword>
<dbReference type="Proteomes" id="UP001176468">
    <property type="component" value="Unassembled WGS sequence"/>
</dbReference>
<sequence>MVNDAVTNGPERGLALGYARGDAVASLAALFRLDDALAAILRTTSEPVVGQMRLTWWHDALTRLDTQPPPAEPVLQALAAEVLPRGVTGARLAALVEGWEALLEADDVTEAVMRAHGEGRGAALFRIAGTLVTSDDPVAAAGRGWALADLARHLSDAKVAAVARALAADALREATAVRWSRDGRALGALAHVARMNLSLAPGAAIPVGAPGRVARLMWHRMTGR</sequence>
<comment type="caution">
    <text evidence="1">The sequence shown here is derived from an EMBL/GenBank/DDBJ whole genome shotgun (WGS) entry which is preliminary data.</text>
</comment>
<evidence type="ECO:0000313" key="2">
    <source>
        <dbReference type="Proteomes" id="UP001176468"/>
    </source>
</evidence>
<accession>A0ABT8ZZK7</accession>
<reference evidence="1" key="1">
    <citation type="submission" date="2023-07" db="EMBL/GenBank/DDBJ databases">
        <authorList>
            <person name="Kim M.K."/>
        </authorList>
    </citation>
    <scope>NUCLEOTIDE SEQUENCE</scope>
    <source>
        <strain evidence="1">CA1-15</strain>
    </source>
</reference>
<dbReference type="EMBL" id="JAUQSZ010000007">
    <property type="protein sequence ID" value="MDO7843016.1"/>
    <property type="molecule type" value="Genomic_DNA"/>
</dbReference>
<evidence type="ECO:0000313" key="1">
    <source>
        <dbReference type="EMBL" id="MDO7843016.1"/>
    </source>
</evidence>
<proteinExistence type="predicted"/>
<evidence type="ECO:0008006" key="3">
    <source>
        <dbReference type="Google" id="ProtNLM"/>
    </source>
</evidence>
<name>A0ABT8ZZK7_9SPHN</name>
<organism evidence="1 2">
    <name type="scientific">Sphingomonas immobilis</name>
    <dbReference type="NCBI Taxonomy" id="3063997"/>
    <lineage>
        <taxon>Bacteria</taxon>
        <taxon>Pseudomonadati</taxon>
        <taxon>Pseudomonadota</taxon>
        <taxon>Alphaproteobacteria</taxon>
        <taxon>Sphingomonadales</taxon>
        <taxon>Sphingomonadaceae</taxon>
        <taxon>Sphingomonas</taxon>
    </lineage>
</organism>
<protein>
    <recommendedName>
        <fullName evidence="3">Phytoene synthase</fullName>
    </recommendedName>
</protein>
<gene>
    <name evidence="1" type="ORF">Q5H94_11830</name>
</gene>